<name>A0A0F8WRK2_9ZZZZ</name>
<proteinExistence type="predicted"/>
<reference evidence="1" key="1">
    <citation type="journal article" date="2015" name="Nature">
        <title>Complex archaea that bridge the gap between prokaryotes and eukaryotes.</title>
        <authorList>
            <person name="Spang A."/>
            <person name="Saw J.H."/>
            <person name="Jorgensen S.L."/>
            <person name="Zaremba-Niedzwiedzka K."/>
            <person name="Martijn J."/>
            <person name="Lind A.E."/>
            <person name="van Eijk R."/>
            <person name="Schleper C."/>
            <person name="Guy L."/>
            <person name="Ettema T.J."/>
        </authorList>
    </citation>
    <scope>NUCLEOTIDE SEQUENCE</scope>
</reference>
<protein>
    <submittedName>
        <fullName evidence="1">Uncharacterized protein</fullName>
    </submittedName>
</protein>
<comment type="caution">
    <text evidence="1">The sequence shown here is derived from an EMBL/GenBank/DDBJ whole genome shotgun (WGS) entry which is preliminary data.</text>
</comment>
<dbReference type="AlphaFoldDB" id="A0A0F8WRK2"/>
<sequence length="110" mass="12023">TSKVFTHQGPERLGTEEGAVALCGNGKTHEIDGLSDEQFKDFSDAGARRVRGLVDIRDQAGEDLFELIYQQNPKSSGDGDFTDEILDSCDDPERTLGIAQPNELRLIGVE</sequence>
<organism evidence="1">
    <name type="scientific">marine sediment metagenome</name>
    <dbReference type="NCBI Taxonomy" id="412755"/>
    <lineage>
        <taxon>unclassified sequences</taxon>
        <taxon>metagenomes</taxon>
        <taxon>ecological metagenomes</taxon>
    </lineage>
</organism>
<accession>A0A0F8WRK2</accession>
<evidence type="ECO:0000313" key="1">
    <source>
        <dbReference type="EMBL" id="KKK50950.1"/>
    </source>
</evidence>
<feature type="non-terminal residue" evidence="1">
    <location>
        <position position="1"/>
    </location>
</feature>
<dbReference type="EMBL" id="LAZR01067760">
    <property type="protein sequence ID" value="KKK50950.1"/>
    <property type="molecule type" value="Genomic_DNA"/>
</dbReference>
<gene>
    <name evidence="1" type="ORF">LCGC14_3119880</name>
</gene>